<dbReference type="PANTHER" id="PTHR46381:SF2">
    <property type="entry name" value="MAP KINASE PHOSPHATASE"/>
    <property type="match status" value="1"/>
</dbReference>
<feature type="domain" description="Tyrosine specific protein phosphatases" evidence="3">
    <location>
        <begin position="539"/>
        <end position="593"/>
    </location>
</feature>
<evidence type="ECO:0000259" key="3">
    <source>
        <dbReference type="PROSITE" id="PS50056"/>
    </source>
</evidence>
<feature type="compositionally biased region" description="Low complexity" evidence="1">
    <location>
        <begin position="325"/>
        <end position="345"/>
    </location>
</feature>
<sequence>MGSKLSIDKHVSNLEDILELNTKLLEKIKFDSNIPESITQHLKIWKFQEEKHPLKKVRSEPINLSTIQTSGFNFLSTECYLVLLVYKKAQEEYNQFTNFPHQMWGVVESYSNLTPRGLEEPVAASESHLESFLLPQRQQNPSTSNIYEYMIFVWNGKTANPLIKASALSNAFELENLLNRGRDPLLEILFSGGIIKNKKLSKGSILTLQSSAQTSLPTNIEGENQVRETVYLFNFLFPIPEKKKEFSKLADFLAKKQNTQAYAKQFIHVDLNDEQIQNTNNNKIFQKPKFNLRESLTSRDAQPRDAFKELALPRRNSNEIKNKINEISVEGSPSISKESSKPISSRSRENNRYEDISPQQKPIILNNNNNNTFQFNLPTQMKNKVPAINIPKLDLNCKTQSQEVIIGVPLIEGVEFNENEKVKPMKLPLASLKLQRDDTTYQDIEQEDSNGFNFDIRDTDRKKLKIQHFAEQCSSVIPNFLYVGGEQIAYNKEVLKQIGVTHVVNCAGDVCKNKYPDDFFYQTYYLKDSKTENIECIFYEVIGIIENAKKNNGKVLIHCVQGVSRSVSLCIAYLIISQQITYSQAFDIIKKNRGVASPNMGFTVQLLLFQKRLQASYDSIPIAPRVFAVGRGVSGPQSIVCRMLMDQLYSGKVLRTFDSRGVFLVLTEHDLYLWIGPQCNKTEKFIQYALDYTKFLKQFEKAPNIQPILMEAENESDIFWGLWGIVGKPAIICQKIREWDQWYEEVDENEFNKEKESNIQLYSSDRVEETHVEKKAFYIYPNSDDYLLIFDLEDLDQSQLFILIKEINQQVLQVYVWRGQEWAGNDDDEQYFVHEIISKNYSYINERNIYVFQEEPNDESDVFLDCFS</sequence>
<dbReference type="CDD" id="cd14498">
    <property type="entry name" value="DSP"/>
    <property type="match status" value="1"/>
</dbReference>
<dbReference type="OrthoDB" id="2017893at2759"/>
<dbReference type="InterPro" id="IPR000387">
    <property type="entry name" value="Tyr_Pase_dom"/>
</dbReference>
<dbReference type="Pfam" id="PF00782">
    <property type="entry name" value="DSPc"/>
    <property type="match status" value="1"/>
</dbReference>
<organism evidence="4 5">
    <name type="scientific">Paramecium sonneborni</name>
    <dbReference type="NCBI Taxonomy" id="65129"/>
    <lineage>
        <taxon>Eukaryota</taxon>
        <taxon>Sar</taxon>
        <taxon>Alveolata</taxon>
        <taxon>Ciliophora</taxon>
        <taxon>Intramacronucleata</taxon>
        <taxon>Oligohymenophorea</taxon>
        <taxon>Peniculida</taxon>
        <taxon>Parameciidae</taxon>
        <taxon>Paramecium</taxon>
    </lineage>
</organism>
<dbReference type="PROSITE" id="PS50056">
    <property type="entry name" value="TYR_PHOSPHATASE_2"/>
    <property type="match status" value="1"/>
</dbReference>
<feature type="domain" description="Tyrosine-protein phosphatase" evidence="2">
    <location>
        <begin position="472"/>
        <end position="615"/>
    </location>
</feature>
<feature type="compositionally biased region" description="Basic and acidic residues" evidence="1">
    <location>
        <begin position="346"/>
        <end position="355"/>
    </location>
</feature>
<feature type="region of interest" description="Disordered" evidence="1">
    <location>
        <begin position="323"/>
        <end position="367"/>
    </location>
</feature>
<comment type="caution">
    <text evidence="4">The sequence shown here is derived from an EMBL/GenBank/DDBJ whole genome shotgun (WGS) entry which is preliminary data.</text>
</comment>
<evidence type="ECO:0000259" key="2">
    <source>
        <dbReference type="PROSITE" id="PS50054"/>
    </source>
</evidence>
<proteinExistence type="predicted"/>
<reference evidence="4" key="1">
    <citation type="submission" date="2021-01" db="EMBL/GenBank/DDBJ databases">
        <authorList>
            <consortium name="Genoscope - CEA"/>
            <person name="William W."/>
        </authorList>
    </citation>
    <scope>NUCLEOTIDE SEQUENCE</scope>
</reference>
<evidence type="ECO:0000313" key="4">
    <source>
        <dbReference type="EMBL" id="CAD8082853.1"/>
    </source>
</evidence>
<dbReference type="SMART" id="SM00195">
    <property type="entry name" value="DSPc"/>
    <property type="match status" value="1"/>
</dbReference>
<keyword evidence="5" id="KW-1185">Reference proteome</keyword>
<dbReference type="EMBL" id="CAJJDN010000044">
    <property type="protein sequence ID" value="CAD8082853.1"/>
    <property type="molecule type" value="Genomic_DNA"/>
</dbReference>
<dbReference type="InterPro" id="IPR000340">
    <property type="entry name" value="Dual-sp_phosphatase_cat-dom"/>
</dbReference>
<gene>
    <name evidence="4" type="ORF">PSON_ATCC_30995.1.T0440085</name>
</gene>
<dbReference type="PANTHER" id="PTHR46381">
    <property type="entry name" value="MKPA PROTEIN"/>
    <property type="match status" value="1"/>
</dbReference>
<name>A0A8S1N0E0_9CILI</name>
<evidence type="ECO:0000313" key="5">
    <source>
        <dbReference type="Proteomes" id="UP000692954"/>
    </source>
</evidence>
<protein>
    <submittedName>
        <fullName evidence="4">Uncharacterized protein</fullName>
    </submittedName>
</protein>
<accession>A0A8S1N0E0</accession>
<dbReference type="AlphaFoldDB" id="A0A8S1N0E0"/>
<evidence type="ECO:0000256" key="1">
    <source>
        <dbReference type="SAM" id="MobiDB-lite"/>
    </source>
</evidence>
<dbReference type="Proteomes" id="UP000692954">
    <property type="component" value="Unassembled WGS sequence"/>
</dbReference>
<dbReference type="InterPro" id="IPR020422">
    <property type="entry name" value="TYR_PHOSPHATASE_DUAL_dom"/>
</dbReference>
<dbReference type="PROSITE" id="PS50054">
    <property type="entry name" value="TYR_PHOSPHATASE_DUAL"/>
    <property type="match status" value="1"/>
</dbReference>